<evidence type="ECO:0000313" key="6">
    <source>
        <dbReference type="Proteomes" id="UP000038750"/>
    </source>
</evidence>
<dbReference type="Proteomes" id="UP000038750">
    <property type="component" value="Unassembled WGS sequence"/>
</dbReference>
<dbReference type="STRING" id="631.CH53_188"/>
<dbReference type="eggNOG" id="COG0702">
    <property type="taxonomic scope" value="Bacteria"/>
</dbReference>
<proteinExistence type="inferred from homology"/>
<accession>A0A0T9MLR2</accession>
<dbReference type="InterPro" id="IPR001509">
    <property type="entry name" value="Epimerase_deHydtase"/>
</dbReference>
<name>A0A0T9MLR2_YERIN</name>
<evidence type="ECO:0000256" key="3">
    <source>
        <dbReference type="SAM" id="Phobius"/>
    </source>
</evidence>
<evidence type="ECO:0000256" key="2">
    <source>
        <dbReference type="ARBA" id="ARBA00007637"/>
    </source>
</evidence>
<comment type="similarity">
    <text evidence="2">Belongs to the NAD(P)-dependent epimerase/dehydratase family.</text>
</comment>
<protein>
    <submittedName>
        <fullName evidence="5">NAD dependent epimerase/dehydratase family protein</fullName>
    </submittedName>
</protein>
<keyword evidence="3" id="KW-0472">Membrane</keyword>
<dbReference type="Gene3D" id="3.40.50.720">
    <property type="entry name" value="NAD(P)-binding Rossmann-like Domain"/>
    <property type="match status" value="1"/>
</dbReference>
<dbReference type="RefSeq" id="WP_050074044.1">
    <property type="nucleotide sequence ID" value="NZ_CABHXJ010000012.1"/>
</dbReference>
<dbReference type="Pfam" id="PF11066">
    <property type="entry name" value="DUF2867"/>
    <property type="match status" value="1"/>
</dbReference>
<dbReference type="InterPro" id="IPR036291">
    <property type="entry name" value="NAD(P)-bd_dom_sf"/>
</dbReference>
<dbReference type="Pfam" id="PF01370">
    <property type="entry name" value="Epimerase"/>
    <property type="match status" value="1"/>
</dbReference>
<dbReference type="SUPFAM" id="SSF51735">
    <property type="entry name" value="NAD(P)-binding Rossmann-fold domains"/>
    <property type="match status" value="1"/>
</dbReference>
<sequence length="494" mass="55082">MTPQRILVLGASGYIGQHLIPKLSQQGHHVIAAARRIEWLKEQQWPGVDCRFVDLYQPATLSAALQDIDVVYYLVHGMGDGQDLIEQERIAANNLKTALQHSAATPSSAVKQVIYLGALQPEDNSSPHLIARKLTGDLLRQSGIPVTELRASIIVGPGSAAFEVMRDMVYNLPILTPPRWVRSKSSPVALDNLLVYLTELLNHPAQDNRIFEVAGPEYISYQTLFERFIAISGKRRWLIPIPLPTRFISVYFINLVTSVPTSIASALIAGLNHDLPANGEALQALIPQQLISFDDAVKETLRREDEVVDSADWGYDPEARARWRPGYGFYPKQAGCQLSTTASSEALWHVVQQIGGKEGYFYGNPLWKIRAWMDDIAGGGVVYGRPERETLAVGDLIDGWKVITIKPLRQLAMMFGMKAPGLGRLTFTIKDLGGCRSIDVRAWWHPAGFSGLLYWFVMMPAHLFIFRGMAKRIAALAEQYDRERTEPAQNESEP</sequence>
<comment type="pathway">
    <text evidence="1">Bacterial outer membrane biogenesis; LPS O-antigen biosynthesis.</text>
</comment>
<reference evidence="5 6" key="1">
    <citation type="submission" date="2015-03" db="EMBL/GenBank/DDBJ databases">
        <authorList>
            <person name="Murphy D."/>
        </authorList>
    </citation>
    <scope>NUCLEOTIDE SEQUENCE [LARGE SCALE GENOMIC DNA]</scope>
    <source>
        <strain evidence="5 6">BR165/97</strain>
    </source>
</reference>
<evidence type="ECO:0000256" key="1">
    <source>
        <dbReference type="ARBA" id="ARBA00005125"/>
    </source>
</evidence>
<gene>
    <name evidence="5" type="ORF">ERS008530_03266</name>
</gene>
<keyword evidence="3" id="KW-0812">Transmembrane</keyword>
<evidence type="ECO:0000259" key="4">
    <source>
        <dbReference type="Pfam" id="PF01370"/>
    </source>
</evidence>
<feature type="domain" description="NAD-dependent epimerase/dehydratase" evidence="4">
    <location>
        <begin position="6"/>
        <end position="118"/>
    </location>
</feature>
<dbReference type="EMBL" id="CPZJ01000015">
    <property type="protein sequence ID" value="CNG23260.1"/>
    <property type="molecule type" value="Genomic_DNA"/>
</dbReference>
<dbReference type="AlphaFoldDB" id="A0A0T9MLR2"/>
<organism evidence="5 6">
    <name type="scientific">Yersinia intermedia</name>
    <dbReference type="NCBI Taxonomy" id="631"/>
    <lineage>
        <taxon>Bacteria</taxon>
        <taxon>Pseudomonadati</taxon>
        <taxon>Pseudomonadota</taxon>
        <taxon>Gammaproteobacteria</taxon>
        <taxon>Enterobacterales</taxon>
        <taxon>Yersiniaceae</taxon>
        <taxon>Yersinia</taxon>
    </lineage>
</organism>
<evidence type="ECO:0000313" key="5">
    <source>
        <dbReference type="EMBL" id="CNG23260.1"/>
    </source>
</evidence>
<keyword evidence="3" id="KW-1133">Transmembrane helix</keyword>
<feature type="transmembrane region" description="Helical" evidence="3">
    <location>
        <begin position="443"/>
        <end position="466"/>
    </location>
</feature>
<dbReference type="PANTHER" id="PTHR43000">
    <property type="entry name" value="DTDP-D-GLUCOSE 4,6-DEHYDRATASE-RELATED"/>
    <property type="match status" value="1"/>
</dbReference>
<dbReference type="OrthoDB" id="9774199at2"/>
<dbReference type="InterPro" id="IPR021295">
    <property type="entry name" value="DUF2867"/>
</dbReference>